<dbReference type="GO" id="GO:0005737">
    <property type="term" value="C:cytoplasm"/>
    <property type="evidence" value="ECO:0007669"/>
    <property type="project" value="InterPro"/>
</dbReference>
<sequence>MQRFSLNCLKMNMSKKLFEAYQQVEKAVKEHVAAGQYSLALEALDTLKTPIVHYFDHTMVHADDEKKLKRNRLAQMVKLAKVIQSFANMNNLIVK</sequence>
<evidence type="ECO:0000259" key="1">
    <source>
        <dbReference type="Pfam" id="PF05746"/>
    </source>
</evidence>
<dbReference type="Proteomes" id="UP000464658">
    <property type="component" value="Chromosome"/>
</dbReference>
<accession>A0A5S9MFY4</accession>
<dbReference type="InterPro" id="IPR008909">
    <property type="entry name" value="DALR_anticod-bd"/>
</dbReference>
<organism evidence="2 3">
    <name type="scientific">Bacillus safensis</name>
    <dbReference type="NCBI Taxonomy" id="561879"/>
    <lineage>
        <taxon>Bacteria</taxon>
        <taxon>Bacillati</taxon>
        <taxon>Bacillota</taxon>
        <taxon>Bacilli</taxon>
        <taxon>Bacillales</taxon>
        <taxon>Bacillaceae</taxon>
        <taxon>Bacillus</taxon>
    </lineage>
</organism>
<feature type="domain" description="DALR anticodon binding" evidence="1">
    <location>
        <begin position="12"/>
        <end position="85"/>
    </location>
</feature>
<dbReference type="AlphaFoldDB" id="A0A5S9MFY4"/>
<evidence type="ECO:0000313" key="3">
    <source>
        <dbReference type="Proteomes" id="UP000464658"/>
    </source>
</evidence>
<evidence type="ECO:0000313" key="2">
    <source>
        <dbReference type="EMBL" id="BBP90789.1"/>
    </source>
</evidence>
<dbReference type="GO" id="GO:0004814">
    <property type="term" value="F:arginine-tRNA ligase activity"/>
    <property type="evidence" value="ECO:0007669"/>
    <property type="project" value="InterPro"/>
</dbReference>
<protein>
    <recommendedName>
        <fullName evidence="1">DALR anticodon binding domain-containing protein</fullName>
    </recommendedName>
</protein>
<dbReference type="InterPro" id="IPR006194">
    <property type="entry name" value="Gly-tRNA-synth_heterodimer"/>
</dbReference>
<reference evidence="2 3" key="1">
    <citation type="submission" date="2019-12" db="EMBL/GenBank/DDBJ databases">
        <title>Full genome sequence of a Bacillus safensis strain isolated from commercially available natto in Indonesia.</title>
        <authorList>
            <person name="Yoshida M."/>
            <person name="Uomi M."/>
            <person name="Waturangi D."/>
            <person name="Ekaputri J.J."/>
            <person name="Setiamarga D.H.E."/>
        </authorList>
    </citation>
    <scope>NUCLEOTIDE SEQUENCE [LARGE SCALE GENOMIC DNA]</scope>
    <source>
        <strain evidence="2 3">IDN1</strain>
    </source>
</reference>
<name>A0A5S9MFY4_BACIA</name>
<dbReference type="GO" id="GO:0006420">
    <property type="term" value="P:arginyl-tRNA aminoacylation"/>
    <property type="evidence" value="ECO:0007669"/>
    <property type="project" value="InterPro"/>
</dbReference>
<dbReference type="GO" id="GO:0004820">
    <property type="term" value="F:glycine-tRNA ligase activity"/>
    <property type="evidence" value="ECO:0007669"/>
    <property type="project" value="InterPro"/>
</dbReference>
<dbReference type="EMBL" id="AP021906">
    <property type="protein sequence ID" value="BBP90789.1"/>
    <property type="molecule type" value="Genomic_DNA"/>
</dbReference>
<dbReference type="Pfam" id="PF05746">
    <property type="entry name" value="DALR_1"/>
    <property type="match status" value="1"/>
</dbReference>
<gene>
    <name evidence="2" type="ORF">BsIDN1_44070</name>
</gene>
<dbReference type="GO" id="GO:0005524">
    <property type="term" value="F:ATP binding"/>
    <property type="evidence" value="ECO:0007669"/>
    <property type="project" value="InterPro"/>
</dbReference>
<dbReference type="GO" id="GO:0006426">
    <property type="term" value="P:glycyl-tRNA aminoacylation"/>
    <property type="evidence" value="ECO:0007669"/>
    <property type="project" value="InterPro"/>
</dbReference>
<proteinExistence type="predicted"/>
<dbReference type="PROSITE" id="PS50861">
    <property type="entry name" value="AA_TRNA_LIGASE_II_GLYAB"/>
    <property type="match status" value="1"/>
</dbReference>